<sequence length="52" mass="5662">MVQQIPHFKCCADDVHAIAMHSVIHSSCISSAASTTVILNSCRVYSRSHCDT</sequence>
<comment type="caution">
    <text evidence="1">The sequence shown here is derived from an EMBL/GenBank/DDBJ whole genome shotgun (WGS) entry which is preliminary data.</text>
</comment>
<reference evidence="1 2" key="1">
    <citation type="submission" date="2022-05" db="EMBL/GenBank/DDBJ databases">
        <title>A multi-omics perspective on studying reproductive biology in Daphnia sinensis.</title>
        <authorList>
            <person name="Jia J."/>
        </authorList>
    </citation>
    <scope>NUCLEOTIDE SEQUENCE [LARGE SCALE GENOMIC DNA]</scope>
    <source>
        <strain evidence="1 2">WSL</strain>
    </source>
</reference>
<name>A0AAD5KTA9_9CRUS</name>
<evidence type="ECO:0000313" key="2">
    <source>
        <dbReference type="Proteomes" id="UP000820818"/>
    </source>
</evidence>
<organism evidence="1 2">
    <name type="scientific">Daphnia sinensis</name>
    <dbReference type="NCBI Taxonomy" id="1820382"/>
    <lineage>
        <taxon>Eukaryota</taxon>
        <taxon>Metazoa</taxon>
        <taxon>Ecdysozoa</taxon>
        <taxon>Arthropoda</taxon>
        <taxon>Crustacea</taxon>
        <taxon>Branchiopoda</taxon>
        <taxon>Diplostraca</taxon>
        <taxon>Cladocera</taxon>
        <taxon>Anomopoda</taxon>
        <taxon>Daphniidae</taxon>
        <taxon>Daphnia</taxon>
        <taxon>Daphnia similis group</taxon>
    </lineage>
</organism>
<dbReference type="AlphaFoldDB" id="A0AAD5KTA9"/>
<protein>
    <submittedName>
        <fullName evidence="1">Uncharacterized protein</fullName>
    </submittedName>
</protein>
<accession>A0AAD5KTA9</accession>
<keyword evidence="2" id="KW-1185">Reference proteome</keyword>
<proteinExistence type="predicted"/>
<dbReference type="Proteomes" id="UP000820818">
    <property type="component" value="Linkage Group LG5"/>
</dbReference>
<gene>
    <name evidence="1" type="ORF">GHT06_015938</name>
</gene>
<evidence type="ECO:0000313" key="1">
    <source>
        <dbReference type="EMBL" id="KAI9559149.1"/>
    </source>
</evidence>
<dbReference type="EMBL" id="WJBH02000005">
    <property type="protein sequence ID" value="KAI9559149.1"/>
    <property type="molecule type" value="Genomic_DNA"/>
</dbReference>